<reference evidence="4" key="1">
    <citation type="submission" date="2023-01" db="EMBL/GenBank/DDBJ databases">
        <title>Key to firefly adult light organ development and bioluminescence: homeobox transcription factors regulate luciferase expression and transportation to peroxisome.</title>
        <authorList>
            <person name="Fu X."/>
        </authorList>
    </citation>
    <scope>NUCLEOTIDE SEQUENCE [LARGE SCALE GENOMIC DNA]</scope>
</reference>
<sequence>MIAATLSRILIIIFGVLKPAYSSCKALNQHNENDIEKWLSYWIVFGLFTSTTAFTDVTLCWFPLYYELKVVFVKWLLSPTSNGALFLYTKFLKPFIDGKQDKIENLITKIEEQSWEHCIQIIPKIFNFFLETIVNQIILPFYNAGCPNTVETCNVIKKCNVVEKEDFSSDDSIESEYFKETGKQKRLKLFSKISKRNKGAGFVKNVNDISD</sequence>
<dbReference type="AlphaFoldDB" id="A0AAN7P0D5"/>
<organism evidence="3 4">
    <name type="scientific">Aquatica leii</name>
    <dbReference type="NCBI Taxonomy" id="1421715"/>
    <lineage>
        <taxon>Eukaryota</taxon>
        <taxon>Metazoa</taxon>
        <taxon>Ecdysozoa</taxon>
        <taxon>Arthropoda</taxon>
        <taxon>Hexapoda</taxon>
        <taxon>Insecta</taxon>
        <taxon>Pterygota</taxon>
        <taxon>Neoptera</taxon>
        <taxon>Endopterygota</taxon>
        <taxon>Coleoptera</taxon>
        <taxon>Polyphaga</taxon>
        <taxon>Elateriformia</taxon>
        <taxon>Elateroidea</taxon>
        <taxon>Lampyridae</taxon>
        <taxon>Luciolinae</taxon>
        <taxon>Aquatica</taxon>
    </lineage>
</organism>
<keyword evidence="2" id="KW-0732">Signal</keyword>
<dbReference type="PANTHER" id="PTHR12300">
    <property type="entry name" value="HVA22-LIKE PROTEINS"/>
    <property type="match status" value="1"/>
</dbReference>
<dbReference type="Proteomes" id="UP001353858">
    <property type="component" value="Unassembled WGS sequence"/>
</dbReference>
<dbReference type="PANTHER" id="PTHR12300:SF117">
    <property type="entry name" value="LP05237P-RELATED"/>
    <property type="match status" value="1"/>
</dbReference>
<dbReference type="GO" id="GO:0071786">
    <property type="term" value="P:endoplasmic reticulum tubular network organization"/>
    <property type="evidence" value="ECO:0007669"/>
    <property type="project" value="TreeGrafter"/>
</dbReference>
<evidence type="ECO:0000256" key="2">
    <source>
        <dbReference type="SAM" id="SignalP"/>
    </source>
</evidence>
<comment type="caution">
    <text evidence="3">The sequence shown here is derived from an EMBL/GenBank/DDBJ whole genome shotgun (WGS) entry which is preliminary data.</text>
</comment>
<evidence type="ECO:0000313" key="4">
    <source>
        <dbReference type="Proteomes" id="UP001353858"/>
    </source>
</evidence>
<dbReference type="InterPro" id="IPR004345">
    <property type="entry name" value="TB2_DP1_HVA22"/>
</dbReference>
<accession>A0AAN7P0D5</accession>
<proteinExistence type="inferred from homology"/>
<protein>
    <recommendedName>
        <fullName evidence="1">Receptor expression-enhancing protein</fullName>
    </recommendedName>
</protein>
<gene>
    <name evidence="3" type="ORF">RN001_010061</name>
</gene>
<evidence type="ECO:0000313" key="3">
    <source>
        <dbReference type="EMBL" id="KAK4877555.1"/>
    </source>
</evidence>
<dbReference type="EMBL" id="JARPUR010000004">
    <property type="protein sequence ID" value="KAK4877555.1"/>
    <property type="molecule type" value="Genomic_DNA"/>
</dbReference>
<dbReference type="Pfam" id="PF03134">
    <property type="entry name" value="TB2_DP1_HVA22"/>
    <property type="match status" value="1"/>
</dbReference>
<comment type="subcellular location">
    <subcellularLocation>
        <location evidence="1">Membrane</location>
        <topology evidence="1">Multi-pass membrane protein</topology>
    </subcellularLocation>
</comment>
<feature type="signal peptide" evidence="2">
    <location>
        <begin position="1"/>
        <end position="22"/>
    </location>
</feature>
<dbReference type="GO" id="GO:0016020">
    <property type="term" value="C:membrane"/>
    <property type="evidence" value="ECO:0007669"/>
    <property type="project" value="UniProtKB-SubCell"/>
</dbReference>
<feature type="chain" id="PRO_5042860006" description="Receptor expression-enhancing protein" evidence="2">
    <location>
        <begin position="23"/>
        <end position="211"/>
    </location>
</feature>
<name>A0AAN7P0D5_9COLE</name>
<dbReference type="GO" id="GO:0071782">
    <property type="term" value="C:endoplasmic reticulum tubular network"/>
    <property type="evidence" value="ECO:0007669"/>
    <property type="project" value="TreeGrafter"/>
</dbReference>
<keyword evidence="4" id="KW-1185">Reference proteome</keyword>
<comment type="similarity">
    <text evidence="1">Belongs to the DP1 family.</text>
</comment>
<evidence type="ECO:0000256" key="1">
    <source>
        <dbReference type="RuleBase" id="RU362006"/>
    </source>
</evidence>